<organism evidence="2 3">
    <name type="scientific">Saguinus oedipus</name>
    <name type="common">Cotton-top tamarin</name>
    <name type="synonym">Oedipomidas oedipus</name>
    <dbReference type="NCBI Taxonomy" id="9490"/>
    <lineage>
        <taxon>Eukaryota</taxon>
        <taxon>Metazoa</taxon>
        <taxon>Chordata</taxon>
        <taxon>Craniata</taxon>
        <taxon>Vertebrata</taxon>
        <taxon>Euteleostomi</taxon>
        <taxon>Mammalia</taxon>
        <taxon>Eutheria</taxon>
        <taxon>Euarchontoglires</taxon>
        <taxon>Primates</taxon>
        <taxon>Haplorrhini</taxon>
        <taxon>Platyrrhini</taxon>
        <taxon>Cebidae</taxon>
        <taxon>Callitrichinae</taxon>
        <taxon>Saguinus</taxon>
    </lineage>
</organism>
<reference evidence="2 3" key="1">
    <citation type="submission" date="2023-05" db="EMBL/GenBank/DDBJ databases">
        <title>B98-5 Cell Line De Novo Hybrid Assembly: An Optical Mapping Approach.</title>
        <authorList>
            <person name="Kananen K."/>
            <person name="Auerbach J.A."/>
            <person name="Kautto E."/>
            <person name="Blachly J.S."/>
        </authorList>
    </citation>
    <scope>NUCLEOTIDE SEQUENCE [LARGE SCALE GENOMIC DNA]</scope>
    <source>
        <strain evidence="2">B95-8</strain>
        <tissue evidence="2">Cell line</tissue>
    </source>
</reference>
<feature type="region of interest" description="Disordered" evidence="1">
    <location>
        <begin position="1"/>
        <end position="32"/>
    </location>
</feature>
<feature type="region of interest" description="Disordered" evidence="1">
    <location>
        <begin position="88"/>
        <end position="112"/>
    </location>
</feature>
<feature type="compositionally biased region" description="Basic and acidic residues" evidence="1">
    <location>
        <begin position="1"/>
        <end position="15"/>
    </location>
</feature>
<dbReference type="EMBL" id="JASSZA010000014">
    <property type="protein sequence ID" value="KAK2094690.1"/>
    <property type="molecule type" value="Genomic_DNA"/>
</dbReference>
<evidence type="ECO:0000313" key="2">
    <source>
        <dbReference type="EMBL" id="KAK2094690.1"/>
    </source>
</evidence>
<evidence type="ECO:0000256" key="1">
    <source>
        <dbReference type="SAM" id="MobiDB-lite"/>
    </source>
</evidence>
<keyword evidence="3" id="KW-1185">Reference proteome</keyword>
<evidence type="ECO:0000313" key="3">
    <source>
        <dbReference type="Proteomes" id="UP001266305"/>
    </source>
</evidence>
<gene>
    <name evidence="2" type="ORF">P7K49_028428</name>
</gene>
<comment type="caution">
    <text evidence="2">The sequence shown here is derived from an EMBL/GenBank/DDBJ whole genome shotgun (WGS) entry which is preliminary data.</text>
</comment>
<sequence>MLSHDGEHRAVREPFHLPGAASPEPCSHPAGFLFPQQRAGLSLKPLKPRPGGLRWAGGAPILPQPSGPPVAGALERGLRELAGYLEGPGGWRLDNPSRGSARACAQLRRPGP</sequence>
<name>A0ABQ9UD29_SAGOE</name>
<proteinExistence type="predicted"/>
<protein>
    <submittedName>
        <fullName evidence="2">Uncharacterized protein</fullName>
    </submittedName>
</protein>
<accession>A0ABQ9UD29</accession>
<dbReference type="Proteomes" id="UP001266305">
    <property type="component" value="Unassembled WGS sequence"/>
</dbReference>